<dbReference type="Proteomes" id="UP000282196">
    <property type="component" value="Unassembled WGS sequence"/>
</dbReference>
<evidence type="ECO:0000313" key="3">
    <source>
        <dbReference type="Proteomes" id="UP000282196"/>
    </source>
</evidence>
<reference evidence="2 3" key="1">
    <citation type="journal article" date="2019" name="ISME J.">
        <title>Genome analyses of uncultured TG2/ZB3 bacteria in 'Margulisbacteria' specifically attached to ectosymbiotic spirochetes of protists in the termite gut.</title>
        <authorList>
            <person name="Utami Y.D."/>
            <person name="Kuwahara H."/>
            <person name="Igai K."/>
            <person name="Murakami T."/>
            <person name="Sugaya K."/>
            <person name="Morikawa T."/>
            <person name="Nagura Y."/>
            <person name="Yuki M."/>
            <person name="Deevong P."/>
            <person name="Inoue T."/>
            <person name="Kihara K."/>
            <person name="Lo N."/>
            <person name="Yamada A."/>
            <person name="Ohkuma M."/>
            <person name="Hongoh Y."/>
        </authorList>
    </citation>
    <scope>NUCLEOTIDE SEQUENCE [LARGE SCALE GENOMIC DNA]</scope>
    <source>
        <strain evidence="2">RsDinE6-01</strain>
    </source>
</reference>
<proteinExistence type="inferred from homology"/>
<dbReference type="AlphaFoldDB" id="A0A388TL14"/>
<gene>
    <name evidence="2" type="ORF">RDn1_210</name>
</gene>
<accession>A0A388TL14</accession>
<evidence type="ECO:0008006" key="4">
    <source>
        <dbReference type="Google" id="ProtNLM"/>
    </source>
</evidence>
<name>A0A388TL14_9BACT</name>
<keyword evidence="3" id="KW-1185">Reference proteome</keyword>
<dbReference type="EMBL" id="BGZP01000004">
    <property type="protein sequence ID" value="GBR77551.1"/>
    <property type="molecule type" value="Genomic_DNA"/>
</dbReference>
<organism evidence="2 3">
    <name type="scientific">Candidatus Termititenax dinenymphae</name>
    <dbReference type="NCBI Taxonomy" id="2218523"/>
    <lineage>
        <taxon>Bacteria</taxon>
        <taxon>Bacillati</taxon>
        <taxon>Candidatus Margulisiibacteriota</taxon>
        <taxon>Candidatus Termititenacia</taxon>
        <taxon>Candidatus Termititenacales</taxon>
        <taxon>Candidatus Termititenacaceae</taxon>
        <taxon>Candidatus Termititenax</taxon>
    </lineage>
</organism>
<evidence type="ECO:0000256" key="1">
    <source>
        <dbReference type="ARBA" id="ARBA00009981"/>
    </source>
</evidence>
<sequence length="94" mass="10807">MRFISVRDFRTTSATIWKTLPDEQEMVITNNGRPIALLTPLTDQTLEDTVSAVRRAKALNAVKQMQQRSIELGNDKMSLKDINKIIGTVRRRHR</sequence>
<dbReference type="InterPro" id="IPR036165">
    <property type="entry name" value="YefM-like_sf"/>
</dbReference>
<evidence type="ECO:0000313" key="2">
    <source>
        <dbReference type="EMBL" id="GBR77551.1"/>
    </source>
</evidence>
<comment type="caution">
    <text evidence="2">The sequence shown here is derived from an EMBL/GenBank/DDBJ whole genome shotgun (WGS) entry which is preliminary data.</text>
</comment>
<protein>
    <recommendedName>
        <fullName evidence="4">Antitoxin</fullName>
    </recommendedName>
</protein>
<dbReference type="SUPFAM" id="SSF143120">
    <property type="entry name" value="YefM-like"/>
    <property type="match status" value="1"/>
</dbReference>
<comment type="similarity">
    <text evidence="1">Belongs to the phD/YefM antitoxin family.</text>
</comment>